<dbReference type="InterPro" id="IPR000014">
    <property type="entry name" value="PAS"/>
</dbReference>
<dbReference type="EMBL" id="FNYH01000010">
    <property type="protein sequence ID" value="SEI77780.1"/>
    <property type="molecule type" value="Genomic_DNA"/>
</dbReference>
<dbReference type="NCBIfam" id="TIGR00254">
    <property type="entry name" value="GGDEF"/>
    <property type="match status" value="1"/>
</dbReference>
<feature type="domain" description="PAS" evidence="2">
    <location>
        <begin position="282"/>
        <end position="319"/>
    </location>
</feature>
<dbReference type="Pfam" id="PF13426">
    <property type="entry name" value="PAS_9"/>
    <property type="match status" value="2"/>
</dbReference>
<dbReference type="Gene3D" id="3.30.70.270">
    <property type="match status" value="1"/>
</dbReference>
<evidence type="ECO:0000259" key="5">
    <source>
        <dbReference type="PROSITE" id="PS50887"/>
    </source>
</evidence>
<dbReference type="CDD" id="cd01949">
    <property type="entry name" value="GGDEF"/>
    <property type="match status" value="1"/>
</dbReference>
<organism evidence="6 7">
    <name type="scientific">Allopseudospirillum japonicum</name>
    <dbReference type="NCBI Taxonomy" id="64971"/>
    <lineage>
        <taxon>Bacteria</taxon>
        <taxon>Pseudomonadati</taxon>
        <taxon>Pseudomonadota</taxon>
        <taxon>Gammaproteobacteria</taxon>
        <taxon>Oceanospirillales</taxon>
        <taxon>Oceanospirillaceae</taxon>
        <taxon>Allopseudospirillum</taxon>
    </lineage>
</organism>
<dbReference type="PROSITE" id="PS50112">
    <property type="entry name" value="PAS"/>
    <property type="match status" value="3"/>
</dbReference>
<feature type="domain" description="EAL" evidence="4">
    <location>
        <begin position="695"/>
        <end position="949"/>
    </location>
</feature>
<keyword evidence="7" id="KW-1185">Reference proteome</keyword>
<dbReference type="PANTHER" id="PTHR44757">
    <property type="entry name" value="DIGUANYLATE CYCLASE DGCP"/>
    <property type="match status" value="1"/>
</dbReference>
<dbReference type="SMART" id="SM00267">
    <property type="entry name" value="GGDEF"/>
    <property type="match status" value="1"/>
</dbReference>
<dbReference type="AlphaFoldDB" id="A0A1H6TNG1"/>
<dbReference type="SUPFAM" id="SSF55073">
    <property type="entry name" value="Nucleotide cyclase"/>
    <property type="match status" value="1"/>
</dbReference>
<evidence type="ECO:0000256" key="1">
    <source>
        <dbReference type="ARBA" id="ARBA00001946"/>
    </source>
</evidence>
<dbReference type="Pfam" id="PF00563">
    <property type="entry name" value="EAL"/>
    <property type="match status" value="1"/>
</dbReference>
<dbReference type="FunFam" id="3.30.70.270:FF:000001">
    <property type="entry name" value="Diguanylate cyclase domain protein"/>
    <property type="match status" value="1"/>
</dbReference>
<dbReference type="InterPro" id="IPR043128">
    <property type="entry name" value="Rev_trsase/Diguanyl_cyclase"/>
</dbReference>
<dbReference type="SMART" id="SM00086">
    <property type="entry name" value="PAC"/>
    <property type="match status" value="3"/>
</dbReference>
<dbReference type="CDD" id="cd18773">
    <property type="entry name" value="PDC1_HK_sensor"/>
    <property type="match status" value="1"/>
</dbReference>
<evidence type="ECO:0000313" key="6">
    <source>
        <dbReference type="EMBL" id="SEI77780.1"/>
    </source>
</evidence>
<dbReference type="PROSITE" id="PS50113">
    <property type="entry name" value="PAC"/>
    <property type="match status" value="3"/>
</dbReference>
<sequence length="960" mass="109119">MDQAPSSQLGQDVLSARMPSCACPPEPCDYAHLFEQIPEALAFQQLVFDANNQPCDYRFVHLNPAFARLLASSSERICQQTATQVYQVQQAPFLKAYAQVVQTQTPKQFEAWYAPQQKKLRISVLPWHQQGFITLMTDLGASPQPQAQTAYIERLVQQSPAFMYAFDTEGRLLFANPPLLDLLSTNKQPKDWLGCSREHFLEYTQAAQHWRNDLQVLALKRPLVFEEYFSTANAQTGKTFLSIKYPLFDNKGQVTGIAGISTDISERKAMETALAREVFRNKTLINTSRDGIVILDLEGKVVEANPSFAYMLGYSLAELSQMNAADWQYGADQSQVRAFIEGLRRNSRTFESQHKRKDGSTYAVEISANSVHWEGETLVYCICRDISERQEADERLRLAASVFTHAHEGILITDHQNRVIDVNPTFCEITGYSRNEILGRDPSFLKSGHQNPLFYRHMWQTLHEEGFWRGEIWNRRKNGEVYAELLTISVVYGSDQSINHYVGIFSDITQLKQHQQHLEQLAHYDALTDLPNRVLLADRLQRALAQTRRTQTQMAVCYMDLDGFKPVNDTYGHEAGDYLLVEVARRLKNHMRGSDTVARLGGDEFVLLLCDLEHLHDCEQALERLLAIISQPYLLHNGELAYVTASIGLTIFPDDDADADTLLRHADQAMYQAKQAGRNGYHLFDPEQDRKVHAHQEALNRIAQAIENYEFCLYYQPKVNMREGRVIGAEALVRWQDPQRGLVSPGEFLPLIEEHPLSVSLGEWILEEAIRQLHIWRQQGLQLTISINIAGRHLQQRGFCEHLARLLKCYPDVCPQQVELEIVETSALADIQYVSDVIDQCRKLGVTFALDDFGTGYSSLTYLKRLPADVLKIDQSFVRDMLKDPEDMAIIEGVIGLSRTFGRQVIAEGVESMEHGQHLIRLGCELGQGYGIAKPMPAQELPTWIANYAPEQGWLQPLNS</sequence>
<feature type="domain" description="PAS" evidence="2">
    <location>
        <begin position="148"/>
        <end position="188"/>
    </location>
</feature>
<dbReference type="STRING" id="64971.SAMN05421831_1105"/>
<feature type="domain" description="PAC" evidence="3">
    <location>
        <begin position="225"/>
        <end position="276"/>
    </location>
</feature>
<dbReference type="InterPro" id="IPR001610">
    <property type="entry name" value="PAC"/>
</dbReference>
<dbReference type="Pfam" id="PF13188">
    <property type="entry name" value="PAS_8"/>
    <property type="match status" value="1"/>
</dbReference>
<dbReference type="InterPro" id="IPR035919">
    <property type="entry name" value="EAL_sf"/>
</dbReference>
<dbReference type="GO" id="GO:0003824">
    <property type="term" value="F:catalytic activity"/>
    <property type="evidence" value="ECO:0007669"/>
    <property type="project" value="UniProtKB-ARBA"/>
</dbReference>
<dbReference type="PROSITE" id="PS50887">
    <property type="entry name" value="GGDEF"/>
    <property type="match status" value="1"/>
</dbReference>
<dbReference type="InterPro" id="IPR035965">
    <property type="entry name" value="PAS-like_dom_sf"/>
</dbReference>
<evidence type="ECO:0000313" key="7">
    <source>
        <dbReference type="Proteomes" id="UP000242999"/>
    </source>
</evidence>
<dbReference type="InterPro" id="IPR001633">
    <property type="entry name" value="EAL_dom"/>
</dbReference>
<feature type="domain" description="PAS" evidence="2">
    <location>
        <begin position="392"/>
        <end position="440"/>
    </location>
</feature>
<name>A0A1H6TNG1_9GAMM</name>
<feature type="domain" description="PAC" evidence="3">
    <location>
        <begin position="348"/>
        <end position="398"/>
    </location>
</feature>
<dbReference type="InterPro" id="IPR000160">
    <property type="entry name" value="GGDEF_dom"/>
</dbReference>
<dbReference type="Pfam" id="PF08448">
    <property type="entry name" value="PAS_4"/>
    <property type="match status" value="1"/>
</dbReference>
<dbReference type="Pfam" id="PF00990">
    <property type="entry name" value="GGDEF"/>
    <property type="match status" value="1"/>
</dbReference>
<dbReference type="InterPro" id="IPR000700">
    <property type="entry name" value="PAS-assoc_C"/>
</dbReference>
<dbReference type="PANTHER" id="PTHR44757:SF2">
    <property type="entry name" value="BIOFILM ARCHITECTURE MAINTENANCE PROTEIN MBAA"/>
    <property type="match status" value="1"/>
</dbReference>
<dbReference type="CDD" id="cd01948">
    <property type="entry name" value="EAL"/>
    <property type="match status" value="1"/>
</dbReference>
<gene>
    <name evidence="6" type="ORF">SAMN05421831_1105</name>
</gene>
<dbReference type="Gene3D" id="3.30.450.20">
    <property type="entry name" value="PAS domain"/>
    <property type="match status" value="4"/>
</dbReference>
<dbReference type="InterPro" id="IPR052155">
    <property type="entry name" value="Biofilm_reg_signaling"/>
</dbReference>
<proteinExistence type="predicted"/>
<dbReference type="SUPFAM" id="SSF55785">
    <property type="entry name" value="PYP-like sensor domain (PAS domain)"/>
    <property type="match status" value="3"/>
</dbReference>
<feature type="domain" description="GGDEF" evidence="5">
    <location>
        <begin position="552"/>
        <end position="686"/>
    </location>
</feature>
<evidence type="ECO:0000259" key="2">
    <source>
        <dbReference type="PROSITE" id="PS50112"/>
    </source>
</evidence>
<protein>
    <submittedName>
        <fullName evidence="6">PAS domain S-box-containing protein/diguanylate cyclase (GGDEF) domain-containing protein</fullName>
    </submittedName>
</protein>
<dbReference type="PROSITE" id="PS50883">
    <property type="entry name" value="EAL"/>
    <property type="match status" value="1"/>
</dbReference>
<accession>A0A1H6TNG1</accession>
<comment type="cofactor">
    <cofactor evidence="1">
        <name>Mg(2+)</name>
        <dbReference type="ChEBI" id="CHEBI:18420"/>
    </cofactor>
</comment>
<evidence type="ECO:0000259" key="4">
    <source>
        <dbReference type="PROSITE" id="PS50883"/>
    </source>
</evidence>
<dbReference type="InterPro" id="IPR013656">
    <property type="entry name" value="PAS_4"/>
</dbReference>
<dbReference type="SMART" id="SM00052">
    <property type="entry name" value="EAL"/>
    <property type="match status" value="1"/>
</dbReference>
<dbReference type="InterPro" id="IPR029787">
    <property type="entry name" value="Nucleotide_cyclase"/>
</dbReference>
<dbReference type="NCBIfam" id="TIGR00229">
    <property type="entry name" value="sensory_box"/>
    <property type="match status" value="2"/>
</dbReference>
<dbReference type="RefSeq" id="WP_177166866.1">
    <property type="nucleotide sequence ID" value="NZ_FNYH01000010.1"/>
</dbReference>
<reference evidence="7" key="1">
    <citation type="submission" date="2016-10" db="EMBL/GenBank/DDBJ databases">
        <authorList>
            <person name="Varghese N."/>
            <person name="Submissions S."/>
        </authorList>
    </citation>
    <scope>NUCLEOTIDE SEQUENCE [LARGE SCALE GENOMIC DNA]</scope>
    <source>
        <strain evidence="7">DSM 7165</strain>
    </source>
</reference>
<dbReference type="CDD" id="cd00130">
    <property type="entry name" value="PAS"/>
    <property type="match status" value="2"/>
</dbReference>
<feature type="domain" description="PAC" evidence="3">
    <location>
        <begin position="468"/>
        <end position="520"/>
    </location>
</feature>
<dbReference type="Proteomes" id="UP000242999">
    <property type="component" value="Unassembled WGS sequence"/>
</dbReference>
<dbReference type="Gene3D" id="3.20.20.450">
    <property type="entry name" value="EAL domain"/>
    <property type="match status" value="1"/>
</dbReference>
<evidence type="ECO:0000259" key="3">
    <source>
        <dbReference type="PROSITE" id="PS50113"/>
    </source>
</evidence>
<dbReference type="SUPFAM" id="SSF141868">
    <property type="entry name" value="EAL domain-like"/>
    <property type="match status" value="1"/>
</dbReference>
<dbReference type="SMART" id="SM00091">
    <property type="entry name" value="PAS"/>
    <property type="match status" value="4"/>
</dbReference>